<accession>A0ABT3A3L9</accession>
<dbReference type="Pfam" id="PF05127">
    <property type="entry name" value="NAT10_TcmA_helicase"/>
    <property type="match status" value="1"/>
</dbReference>
<dbReference type="SUPFAM" id="SSF52540">
    <property type="entry name" value="P-loop containing nucleoside triphosphate hydrolases"/>
    <property type="match status" value="1"/>
</dbReference>
<dbReference type="InterPro" id="IPR016181">
    <property type="entry name" value="Acyl_CoA_acyltransferase"/>
</dbReference>
<dbReference type="SUPFAM" id="SSF55729">
    <property type="entry name" value="Acyl-CoA N-acyltransferases (Nat)"/>
    <property type="match status" value="1"/>
</dbReference>
<evidence type="ECO:0000259" key="6">
    <source>
        <dbReference type="Pfam" id="PF05127"/>
    </source>
</evidence>
<dbReference type="PANTHER" id="PTHR10925">
    <property type="entry name" value="N-ACETYLTRANSFERASE 10"/>
    <property type="match status" value="1"/>
</dbReference>
<keyword evidence="3" id="KW-0547">Nucleotide-binding</keyword>
<evidence type="ECO:0000256" key="4">
    <source>
        <dbReference type="ARBA" id="ARBA00022840"/>
    </source>
</evidence>
<evidence type="ECO:0000259" key="7">
    <source>
        <dbReference type="Pfam" id="PF08351"/>
    </source>
</evidence>
<name>A0ABT3A3L9_9ALTE</name>
<evidence type="ECO:0000256" key="3">
    <source>
        <dbReference type="ARBA" id="ARBA00022741"/>
    </source>
</evidence>
<keyword evidence="10" id="KW-1185">Reference proteome</keyword>
<evidence type="ECO:0000256" key="1">
    <source>
        <dbReference type="ARBA" id="ARBA00022679"/>
    </source>
</evidence>
<evidence type="ECO:0000256" key="5">
    <source>
        <dbReference type="ARBA" id="ARBA00023315"/>
    </source>
</evidence>
<dbReference type="RefSeq" id="WP_263710339.1">
    <property type="nucleotide sequence ID" value="NZ_JAOWKX010000001.1"/>
</dbReference>
<comment type="caution">
    <text evidence="9">The sequence shown here is derived from an EMBL/GenBank/DDBJ whole genome shotgun (WGS) entry which is preliminary data.</text>
</comment>
<dbReference type="GO" id="GO:0016746">
    <property type="term" value="F:acyltransferase activity"/>
    <property type="evidence" value="ECO:0007669"/>
    <property type="project" value="UniProtKB-KW"/>
</dbReference>
<evidence type="ECO:0000259" key="8">
    <source>
        <dbReference type="Pfam" id="PF13718"/>
    </source>
</evidence>
<evidence type="ECO:0000256" key="2">
    <source>
        <dbReference type="ARBA" id="ARBA00022694"/>
    </source>
</evidence>
<keyword evidence="1 9" id="KW-0808">Transferase</keyword>
<dbReference type="InterPro" id="IPR032672">
    <property type="entry name" value="TmcA/NAT10/Kre33"/>
</dbReference>
<dbReference type="Gene3D" id="3.40.50.11040">
    <property type="match status" value="1"/>
</dbReference>
<dbReference type="Pfam" id="PF08351">
    <property type="entry name" value="TmcA_N"/>
    <property type="match status" value="1"/>
</dbReference>
<organism evidence="9 10">
    <name type="scientific">Fluctibacter corallii</name>
    <dbReference type="NCBI Taxonomy" id="2984329"/>
    <lineage>
        <taxon>Bacteria</taxon>
        <taxon>Pseudomonadati</taxon>
        <taxon>Pseudomonadota</taxon>
        <taxon>Gammaproteobacteria</taxon>
        <taxon>Alteromonadales</taxon>
        <taxon>Alteromonadaceae</taxon>
        <taxon>Fluctibacter</taxon>
    </lineage>
</organism>
<dbReference type="Proteomes" id="UP001652504">
    <property type="component" value="Unassembled WGS sequence"/>
</dbReference>
<dbReference type="Pfam" id="PF13718">
    <property type="entry name" value="GNAT_acetyltr_2"/>
    <property type="match status" value="1"/>
</dbReference>
<dbReference type="EMBL" id="JAOWKX010000001">
    <property type="protein sequence ID" value="MCV2883134.1"/>
    <property type="molecule type" value="Genomic_DNA"/>
</dbReference>
<gene>
    <name evidence="9" type="ORF">OE749_00295</name>
</gene>
<feature type="domain" description="TcmA/NAT10 helicase" evidence="6">
    <location>
        <begin position="208"/>
        <end position="374"/>
    </location>
</feature>
<dbReference type="PANTHER" id="PTHR10925:SF5">
    <property type="entry name" value="RNA CYTIDINE ACETYLTRANSFERASE"/>
    <property type="match status" value="1"/>
</dbReference>
<reference evidence="9 10" key="1">
    <citation type="submission" date="2022-10" db="EMBL/GenBank/DDBJ databases">
        <title>Aestuariibacter sp. AA17 isolated from Montipora capitata coral fragment.</title>
        <authorList>
            <person name="Emsley S.A."/>
            <person name="Pfannmuller K.M."/>
            <person name="Loughran R.M."/>
            <person name="Shlafstein M."/>
            <person name="Papke E."/>
            <person name="Saw J.H."/>
            <person name="Ushijima B."/>
            <person name="Videau P."/>
        </authorList>
    </citation>
    <scope>NUCLEOTIDE SEQUENCE [LARGE SCALE GENOMIC DNA]</scope>
    <source>
        <strain evidence="9 10">AA17</strain>
    </source>
</reference>
<sequence length="719" mass="81154">MTQILPTDFKTLLANRQNGFYHRQLLVISGSEPQGLQQLTEALAILSPESLLMVGFKSDINIEHATSIVASQAKHMLGQEFQIVVYNCFDSFRGNALVALSGVIRRGGLMILVTPPLEQWPNHIDPDKHRRLSFGSSIEQSSLFITHLIHHIKQDPHILRLSGQEFIGELASTEKTEYTTPTYANVEQQNCVKQIIHLAEQKQRGAMVLNADRGRGKTAALGIAASKLISASTKNIIITSPRFDSVKVAFDIALSINGHLNRKKLVLHNPLTGGTLHFLPLDEVTSQLDEADLVLVDEAASIPSPLLKQIESQSRKVVFSSTIHGYEGTGRGFEVRFKPYLLKRRCNTHFLTLTSPVRWEDNDVLEAFWFKAFNMTQYLPNPPVTQRPTSVSDINIEEHSADSLIRHPNILHQIFQILVDSHYQTTPDDLIRLLDADDHKVIAVQIKQQVVAAAVVILEGKLKDEKLINEITLGRRRVNGHLMPQSLSYHLANPDFCKLSFARITRIAVVAEQRRSRIGEQILNYIQHVFSSHIICTSFGAELGLLRFWSANHYVPVRLGFKREASSGEHNVSLVNWSSIPKNQIPLFTAMRKAFAENLIFAGPEQFRQLESDIFIHLLAKSPQILCLSDYDRSAVQAFILGNRQLLMTEKSLQKHLLAHIDAIHKPHSKNVNIDIIFDLLVKRMDKFSLQKKYAIPGKKALEQRVKQTFKDLTIHVNQ</sequence>
<keyword evidence="2" id="KW-0819">tRNA processing</keyword>
<dbReference type="InterPro" id="IPR013562">
    <property type="entry name" value="TmcA/NAT10_N"/>
</dbReference>
<dbReference type="EC" id="2.3.1.-" evidence="9"/>
<feature type="domain" description="N-acetyltransferase" evidence="8">
    <location>
        <begin position="414"/>
        <end position="534"/>
    </location>
</feature>
<proteinExistence type="predicted"/>
<protein>
    <submittedName>
        <fullName evidence="9">GNAT family N-acetyltransferase</fullName>
        <ecNumber evidence="9">2.3.1.-</ecNumber>
    </submittedName>
</protein>
<keyword evidence="4" id="KW-0067">ATP-binding</keyword>
<dbReference type="Gene3D" id="3.40.50.300">
    <property type="entry name" value="P-loop containing nucleotide triphosphate hydrolases"/>
    <property type="match status" value="1"/>
</dbReference>
<dbReference type="Gene3D" id="3.40.630.30">
    <property type="match status" value="1"/>
</dbReference>
<dbReference type="InterPro" id="IPR027417">
    <property type="entry name" value="P-loop_NTPase"/>
</dbReference>
<dbReference type="InterPro" id="IPR000182">
    <property type="entry name" value="GNAT_dom"/>
</dbReference>
<feature type="domain" description="TmcA/NAT10 N-terminal" evidence="7">
    <location>
        <begin position="16"/>
        <end position="160"/>
    </location>
</feature>
<evidence type="ECO:0000313" key="10">
    <source>
        <dbReference type="Proteomes" id="UP001652504"/>
    </source>
</evidence>
<evidence type="ECO:0000313" key="9">
    <source>
        <dbReference type="EMBL" id="MCV2883134.1"/>
    </source>
</evidence>
<dbReference type="InterPro" id="IPR007807">
    <property type="entry name" value="TcmA/NAT10_helicase"/>
</dbReference>
<keyword evidence="5 9" id="KW-0012">Acyltransferase</keyword>